<sequence>MNIKTYLLFSYLTLFVFAEETETPCVTPNGENALCIPINNCKVIKQALIFLEQDVIEFARKSRCGFEDDGPLVCCGSVGKPTTPSTVIDHTKKPTLRPTDHSLVTPIDNVYLPDDSLCGIQSKGERMIGGEFTTLDEFPWTAILVYVKNDYSNSISSFCSATLINHRYVLTAAECLEIPGYNLTEVRLGEWRRSTDDDCDDPSDIETCADPVLDVPIIEKIVHPFYNKKNRNNNIALLLLQKKIKYSAFVRPICLPPSDFPQLSQRSEVVVSGWSTSENGLLSDVKMQTKFFVEESNECTSTLPKSIREVSGLICSDKNVIYRGDTGGPLMRIYYMSDDFNNEHWYLEGIIFKLRDFEEVGAPLIYMKTSKYTKWILNNLKHP</sequence>
<dbReference type="PROSITE" id="PS50240">
    <property type="entry name" value="TRYPSIN_DOM"/>
    <property type="match status" value="1"/>
</dbReference>
<dbReference type="SUPFAM" id="SSF50494">
    <property type="entry name" value="Trypsin-like serine proteases"/>
    <property type="match status" value="1"/>
</dbReference>
<dbReference type="InterPro" id="IPR001314">
    <property type="entry name" value="Peptidase_S1A"/>
</dbReference>
<feature type="signal peptide" evidence="8">
    <location>
        <begin position="1"/>
        <end position="18"/>
    </location>
</feature>
<dbReference type="CDD" id="cd00190">
    <property type="entry name" value="Tryp_SPc"/>
    <property type="match status" value="1"/>
</dbReference>
<keyword evidence="1 8" id="KW-0645">Protease</keyword>
<dbReference type="Gene3D" id="3.30.1640.30">
    <property type="match status" value="1"/>
</dbReference>
<dbReference type="OrthoDB" id="7726766at2759"/>
<organism evidence="11 12">
    <name type="scientific">Ignelater luminosus</name>
    <name type="common">Cucubano</name>
    <name type="synonym">Pyrophorus luminosus</name>
    <dbReference type="NCBI Taxonomy" id="2038154"/>
    <lineage>
        <taxon>Eukaryota</taxon>
        <taxon>Metazoa</taxon>
        <taxon>Ecdysozoa</taxon>
        <taxon>Arthropoda</taxon>
        <taxon>Hexapoda</taxon>
        <taxon>Insecta</taxon>
        <taxon>Pterygota</taxon>
        <taxon>Neoptera</taxon>
        <taxon>Endopterygota</taxon>
        <taxon>Coleoptera</taxon>
        <taxon>Polyphaga</taxon>
        <taxon>Elateriformia</taxon>
        <taxon>Elateroidea</taxon>
        <taxon>Elateridae</taxon>
        <taxon>Agrypninae</taxon>
        <taxon>Pyrophorini</taxon>
        <taxon>Ignelater</taxon>
    </lineage>
</organism>
<dbReference type="InterPro" id="IPR043504">
    <property type="entry name" value="Peptidase_S1_PA_chymotrypsin"/>
</dbReference>
<evidence type="ECO:0000256" key="6">
    <source>
        <dbReference type="ARBA" id="ARBA00023180"/>
    </source>
</evidence>
<dbReference type="PRINTS" id="PR00722">
    <property type="entry name" value="CHYMOTRYPSIN"/>
</dbReference>
<keyword evidence="12" id="KW-1185">Reference proteome</keyword>
<dbReference type="Gene3D" id="2.40.10.10">
    <property type="entry name" value="Trypsin-like serine proteases"/>
    <property type="match status" value="2"/>
</dbReference>
<keyword evidence="5" id="KW-1015">Disulfide bond</keyword>
<evidence type="ECO:0000256" key="3">
    <source>
        <dbReference type="ARBA" id="ARBA00022801"/>
    </source>
</evidence>
<comment type="caution">
    <text evidence="11">The sequence shown here is derived from an EMBL/GenBank/DDBJ whole genome shotgun (WGS) entry which is preliminary data.</text>
</comment>
<evidence type="ECO:0000259" key="9">
    <source>
        <dbReference type="PROSITE" id="PS50240"/>
    </source>
</evidence>
<dbReference type="InterPro" id="IPR001254">
    <property type="entry name" value="Trypsin_dom"/>
</dbReference>
<dbReference type="GO" id="GO:0004252">
    <property type="term" value="F:serine-type endopeptidase activity"/>
    <property type="evidence" value="ECO:0007669"/>
    <property type="project" value="UniProtKB-UniRule"/>
</dbReference>
<dbReference type="GO" id="GO:0005576">
    <property type="term" value="C:extracellular region"/>
    <property type="evidence" value="ECO:0007669"/>
    <property type="project" value="UniProtKB-SubCell"/>
</dbReference>
<feature type="domain" description="Clip" evidence="10">
    <location>
        <begin position="24"/>
        <end position="75"/>
    </location>
</feature>
<evidence type="ECO:0000256" key="4">
    <source>
        <dbReference type="ARBA" id="ARBA00022825"/>
    </source>
</evidence>
<keyword evidence="4 8" id="KW-0720">Serine protease</keyword>
<evidence type="ECO:0000313" key="12">
    <source>
        <dbReference type="Proteomes" id="UP000801492"/>
    </source>
</evidence>
<protein>
    <recommendedName>
        <fullName evidence="8">CLIP domain-containing serine protease</fullName>
        <ecNumber evidence="8">3.4.21.-</ecNumber>
    </recommendedName>
</protein>
<dbReference type="InterPro" id="IPR022700">
    <property type="entry name" value="CLIP"/>
</dbReference>
<keyword evidence="3 8" id="KW-0378">Hydrolase</keyword>
<dbReference type="PROSITE" id="PS51888">
    <property type="entry name" value="CLIP"/>
    <property type="match status" value="1"/>
</dbReference>
<evidence type="ECO:0000256" key="8">
    <source>
        <dbReference type="RuleBase" id="RU366078"/>
    </source>
</evidence>
<feature type="chain" id="PRO_5035486741" description="CLIP domain-containing serine protease" evidence="8">
    <location>
        <begin position="19"/>
        <end position="383"/>
    </location>
</feature>
<dbReference type="SMART" id="SM00020">
    <property type="entry name" value="Tryp_SPc"/>
    <property type="match status" value="1"/>
</dbReference>
<dbReference type="EMBL" id="VTPC01003096">
    <property type="protein sequence ID" value="KAF2899036.1"/>
    <property type="molecule type" value="Genomic_DNA"/>
</dbReference>
<evidence type="ECO:0000259" key="10">
    <source>
        <dbReference type="PROSITE" id="PS51888"/>
    </source>
</evidence>
<reference evidence="11" key="1">
    <citation type="submission" date="2019-08" db="EMBL/GenBank/DDBJ databases">
        <title>The genome of the North American firefly Photinus pyralis.</title>
        <authorList>
            <consortium name="Photinus pyralis genome working group"/>
            <person name="Fallon T.R."/>
            <person name="Sander Lower S.E."/>
            <person name="Weng J.-K."/>
        </authorList>
    </citation>
    <scope>NUCLEOTIDE SEQUENCE</scope>
    <source>
        <strain evidence="11">TRF0915ILg1</strain>
        <tissue evidence="11">Whole body</tissue>
    </source>
</reference>
<feature type="domain" description="Peptidase S1" evidence="9">
    <location>
        <begin position="127"/>
        <end position="381"/>
    </location>
</feature>
<dbReference type="AlphaFoldDB" id="A0A8K0D7Z4"/>
<evidence type="ECO:0000256" key="1">
    <source>
        <dbReference type="ARBA" id="ARBA00022670"/>
    </source>
</evidence>
<dbReference type="Pfam" id="PF12032">
    <property type="entry name" value="CLIP"/>
    <property type="match status" value="1"/>
</dbReference>
<evidence type="ECO:0000256" key="7">
    <source>
        <dbReference type="ARBA" id="ARBA00024195"/>
    </source>
</evidence>
<dbReference type="SMART" id="SM00680">
    <property type="entry name" value="CLIP"/>
    <property type="match status" value="1"/>
</dbReference>
<dbReference type="GO" id="GO:0006508">
    <property type="term" value="P:proteolysis"/>
    <property type="evidence" value="ECO:0007669"/>
    <property type="project" value="UniProtKB-KW"/>
</dbReference>
<keyword evidence="8" id="KW-0964">Secreted</keyword>
<comment type="domain">
    <text evidence="8">The clip domain consists of 35-55 residues which are 'knitted' together usually by 3 conserved disulfide bonds forming a clip-like compact structure.</text>
</comment>
<dbReference type="FunFam" id="2.40.10.10:FF:000028">
    <property type="entry name" value="Serine protease easter"/>
    <property type="match status" value="1"/>
</dbReference>
<dbReference type="Proteomes" id="UP000801492">
    <property type="component" value="Unassembled WGS sequence"/>
</dbReference>
<dbReference type="InterPro" id="IPR009003">
    <property type="entry name" value="Peptidase_S1_PA"/>
</dbReference>
<comment type="similarity">
    <text evidence="7 8">Belongs to the peptidase S1 family. CLIP subfamily.</text>
</comment>
<dbReference type="PANTHER" id="PTHR24256">
    <property type="entry name" value="TRYPTASE-RELATED"/>
    <property type="match status" value="1"/>
</dbReference>
<evidence type="ECO:0000256" key="2">
    <source>
        <dbReference type="ARBA" id="ARBA00022729"/>
    </source>
</evidence>
<proteinExistence type="inferred from homology"/>
<evidence type="ECO:0000256" key="5">
    <source>
        <dbReference type="ARBA" id="ARBA00023157"/>
    </source>
</evidence>
<evidence type="ECO:0000313" key="11">
    <source>
        <dbReference type="EMBL" id="KAF2899036.1"/>
    </source>
</evidence>
<dbReference type="InterPro" id="IPR038565">
    <property type="entry name" value="CLIP_sf"/>
</dbReference>
<dbReference type="Pfam" id="PF00089">
    <property type="entry name" value="Trypsin"/>
    <property type="match status" value="1"/>
</dbReference>
<name>A0A8K0D7Z4_IGNLU</name>
<keyword evidence="6" id="KW-0325">Glycoprotein</keyword>
<dbReference type="InterPro" id="IPR051487">
    <property type="entry name" value="Ser/Thr_Proteases_Immune/Dev"/>
</dbReference>
<dbReference type="EC" id="3.4.21.-" evidence="8"/>
<keyword evidence="2 8" id="KW-0732">Signal</keyword>
<accession>A0A8K0D7Z4</accession>
<gene>
    <name evidence="11" type="ORF">ILUMI_07139</name>
</gene>
<comment type="subcellular location">
    <subcellularLocation>
        <location evidence="8">Secreted</location>
    </subcellularLocation>
</comment>